<accession>A0A1J5SIU8</accession>
<dbReference type="Pfam" id="PF02321">
    <property type="entry name" value="OEP"/>
    <property type="match status" value="2"/>
</dbReference>
<organism evidence="1">
    <name type="scientific">mine drainage metagenome</name>
    <dbReference type="NCBI Taxonomy" id="410659"/>
    <lineage>
        <taxon>unclassified sequences</taxon>
        <taxon>metagenomes</taxon>
        <taxon>ecological metagenomes</taxon>
    </lineage>
</organism>
<protein>
    <submittedName>
        <fullName evidence="1">Cobalt-zinc-cadmium resistance protein CzcC</fullName>
    </submittedName>
</protein>
<dbReference type="EMBL" id="MLJW01000060">
    <property type="protein sequence ID" value="OIR04061.1"/>
    <property type="molecule type" value="Genomic_DNA"/>
</dbReference>
<comment type="caution">
    <text evidence="1">The sequence shown here is derived from an EMBL/GenBank/DDBJ whole genome shotgun (WGS) entry which is preliminary data.</text>
</comment>
<dbReference type="InterPro" id="IPR003423">
    <property type="entry name" value="OMP_efflux"/>
</dbReference>
<dbReference type="Gene3D" id="1.20.1600.10">
    <property type="entry name" value="Outer membrane efflux proteins (OEP)"/>
    <property type="match status" value="1"/>
</dbReference>
<name>A0A1J5SIU8_9ZZZZ</name>
<sequence length="508" mass="54671">MPHHPPSSSSFSNPADNLPEAGGRRSGWVLRPAPKRAALAFAALSGLLLTLGTGGCVRYQPKPINPSATAQDWTSRTLADAGLHAFVAKALPTSPALWPLPQWDLNHLTLAAIYEQPDLAVARAQWSVSRAARLTAAQRPNPTASPSLGYDSTKPPPWIPDISFDIPIETAGKRGDRMRQARADAEAARWDWIGQIWKVRTDVRTAFVNLHDARARAALLSRLVSAQTQLVHLLEGQLAAGEVSRADVTPARIALDRDTLALQQARQHETETLGTLADAIGLPVDALRHVDLSFVGIDRLPPPPAENDIRRTVALNRADVRSALATYASSQAALQLEIANQYPDIHLGPGYQLDQTDNKWTLGVSFPIPLMNRNQGPIAEARARRRLAAARFVAIQARAINEASLALAGYRDSVAQVRTSAGLMHELAVQLASARQRARAGDVDPLTVASAEIEYDNAASAHLDALLGAEQALGRLETATESPLILPARVLGQAETSTHPIAPFSHEP</sequence>
<dbReference type="SUPFAM" id="SSF56954">
    <property type="entry name" value="Outer membrane efflux proteins (OEP)"/>
    <property type="match status" value="1"/>
</dbReference>
<dbReference type="PANTHER" id="PTHR30203:SF24">
    <property type="entry name" value="BLR4935 PROTEIN"/>
    <property type="match status" value="1"/>
</dbReference>
<dbReference type="InterPro" id="IPR010131">
    <property type="entry name" value="MdtP/NodT-like"/>
</dbReference>
<dbReference type="PANTHER" id="PTHR30203">
    <property type="entry name" value="OUTER MEMBRANE CATION EFFLUX PROTEIN"/>
    <property type="match status" value="1"/>
</dbReference>
<dbReference type="GO" id="GO:0015562">
    <property type="term" value="F:efflux transmembrane transporter activity"/>
    <property type="evidence" value="ECO:0007669"/>
    <property type="project" value="InterPro"/>
</dbReference>
<dbReference type="AlphaFoldDB" id="A0A1J5SIU8"/>
<gene>
    <name evidence="1" type="primary">czcC_7</name>
    <name evidence="1" type="ORF">GALL_137920</name>
</gene>
<proteinExistence type="predicted"/>
<reference evidence="1" key="1">
    <citation type="submission" date="2016-10" db="EMBL/GenBank/DDBJ databases">
        <title>Sequence of Gallionella enrichment culture.</title>
        <authorList>
            <person name="Poehlein A."/>
            <person name="Muehling M."/>
            <person name="Daniel R."/>
        </authorList>
    </citation>
    <scope>NUCLEOTIDE SEQUENCE</scope>
</reference>
<evidence type="ECO:0000313" key="1">
    <source>
        <dbReference type="EMBL" id="OIR04061.1"/>
    </source>
</evidence>